<protein>
    <submittedName>
        <fullName evidence="9">Prolyl 4-alpha subunit</fullName>
    </submittedName>
</protein>
<comment type="cofactor">
    <cofactor evidence="1">
        <name>L-ascorbate</name>
        <dbReference type="ChEBI" id="CHEBI:38290"/>
    </cofactor>
</comment>
<sequence>MLLKSLLLAVSAATLAIAGSPVGSGNWIEDSPGFSTQQCEGGKVSGDTFSIPKTPNGSGSGSGCSNGHLRAERRYKNDYSSGTHQFGGTFKINSMSGTRISIKQTFNGDSGPYFIMAVEQGGRLYSAEGGKTIADGVAKVGASVRINTVHNAGLKQYIVYVNGKEMFRDNNAPGGSFYDKIGAYTTNSGNGDLSITCAHLTPPSKEFPNVKNQIAIMAQNKSSKRKRNAKAQQAQKMAKVDGALPSPAPDDFEPRSLHTVISEEELEIATETLTTLAKYPNLTKSKPCRDLRVAVYDFRQSCTTGVNSAEGANLTARVTAAIADEKYLEARILLAEMRLRNEEPKLGALCRWVRDLDVVSQPNGVSLDSPERSAKDKELLATLDAVVRVSCAVDMKAPLPANPASHISFQPSWDLRASGTPDPIYASVLDKSIFAKDQDAVTSSMRILETVPGHLRKPPNHHPAILYTTKPDTIPLSESNPATTYHTHPNVPNLSLIKDVLTPKECKAIIAAGEAVEFLPDEPVRDRGDTSILAHNFYWIIDTTFHDKLWARVSPFIPRIIDGKTSRGLNRRFRVYRYVPGAEYRSHIDGAWPPSGISADDEYIYDDSPPGKKQSSLFTFLLYLNDEFEGGETMFFLPSPHEGTLNAYPVRPVLGGVALFPHGETKGALLHEGTSVTKGAKYIIRTDVEYDVEPSEQ</sequence>
<evidence type="ECO:0000256" key="4">
    <source>
        <dbReference type="ARBA" id="ARBA00023002"/>
    </source>
</evidence>
<keyword evidence="3" id="KW-0223">Dioxygenase</keyword>
<dbReference type="InterPro" id="IPR045054">
    <property type="entry name" value="P4HA-like"/>
</dbReference>
<evidence type="ECO:0000256" key="6">
    <source>
        <dbReference type="SAM" id="MobiDB-lite"/>
    </source>
</evidence>
<dbReference type="PANTHER" id="PTHR10869">
    <property type="entry name" value="PROLYL 4-HYDROXYLASE ALPHA SUBUNIT"/>
    <property type="match status" value="1"/>
</dbReference>
<keyword evidence="7" id="KW-0732">Signal</keyword>
<keyword evidence="5" id="KW-0408">Iron</keyword>
<dbReference type="GO" id="GO:0005783">
    <property type="term" value="C:endoplasmic reticulum"/>
    <property type="evidence" value="ECO:0007669"/>
    <property type="project" value="TreeGrafter"/>
</dbReference>
<keyword evidence="4" id="KW-0560">Oxidoreductase</keyword>
<evidence type="ECO:0000256" key="3">
    <source>
        <dbReference type="ARBA" id="ARBA00022964"/>
    </source>
</evidence>
<dbReference type="InterPro" id="IPR044862">
    <property type="entry name" value="Pro_4_hyd_alph_FE2OG_OXY"/>
</dbReference>
<feature type="region of interest" description="Disordered" evidence="6">
    <location>
        <begin position="221"/>
        <end position="253"/>
    </location>
</feature>
<evidence type="ECO:0000313" key="10">
    <source>
        <dbReference type="Proteomes" id="UP000323067"/>
    </source>
</evidence>
<gene>
    <name evidence="9" type="ORF">A9K55_007144</name>
</gene>
<dbReference type="VEuPathDB" id="FungiDB:A9K55_007144"/>
<dbReference type="GO" id="GO:0031418">
    <property type="term" value="F:L-ascorbic acid binding"/>
    <property type="evidence" value="ECO:0007669"/>
    <property type="project" value="InterPro"/>
</dbReference>
<dbReference type="EMBL" id="CP023324">
    <property type="protein sequence ID" value="ATY62602.1"/>
    <property type="molecule type" value="Genomic_DNA"/>
</dbReference>
<dbReference type="VEuPathDB" id="FungiDB:CCM_07872"/>
<dbReference type="AlphaFoldDB" id="A0A2H4SHL9"/>
<feature type="domain" description="Fe2OG dioxygenase" evidence="8">
    <location>
        <begin position="568"/>
        <end position="690"/>
    </location>
</feature>
<evidence type="ECO:0000313" key="9">
    <source>
        <dbReference type="EMBL" id="ATY62602.1"/>
    </source>
</evidence>
<dbReference type="Pfam" id="PF13640">
    <property type="entry name" value="2OG-FeII_Oxy_3"/>
    <property type="match status" value="1"/>
</dbReference>
<reference evidence="9 10" key="1">
    <citation type="journal article" date="2017" name="BMC Genomics">
        <title>Chromosome level assembly and secondary metabolite potential of the parasitic fungus Cordyceps militaris.</title>
        <authorList>
            <person name="Kramer G.J."/>
            <person name="Nodwell J.R."/>
        </authorList>
    </citation>
    <scope>NUCLEOTIDE SEQUENCE [LARGE SCALE GENOMIC DNA]</scope>
    <source>
        <strain evidence="9 10">ATCC 34164</strain>
    </source>
</reference>
<dbReference type="VEuPathDB" id="FungiDB:CCM_07871"/>
<dbReference type="GO" id="GO:0004656">
    <property type="term" value="F:procollagen-proline 4-dioxygenase activity"/>
    <property type="evidence" value="ECO:0007669"/>
    <property type="project" value="TreeGrafter"/>
</dbReference>
<evidence type="ECO:0000256" key="1">
    <source>
        <dbReference type="ARBA" id="ARBA00001961"/>
    </source>
</evidence>
<name>A0A2H4SHL9_CORMI</name>
<evidence type="ECO:0000256" key="2">
    <source>
        <dbReference type="ARBA" id="ARBA00022723"/>
    </source>
</evidence>
<dbReference type="OrthoDB" id="69177at2759"/>
<dbReference type="SMART" id="SM00702">
    <property type="entry name" value="P4Hc"/>
    <property type="match status" value="1"/>
</dbReference>
<accession>A0A2H4SHL9</accession>
<dbReference type="InterPro" id="IPR006620">
    <property type="entry name" value="Pro_4_hyd_alph"/>
</dbReference>
<keyword evidence="2" id="KW-0479">Metal-binding</keyword>
<dbReference type="FunFam" id="2.60.120.620:FF:000020">
    <property type="entry name" value="Unplaced genomic scaffold supercont2.4, whole genome shotgun sequence"/>
    <property type="match status" value="1"/>
</dbReference>
<evidence type="ECO:0000259" key="8">
    <source>
        <dbReference type="PROSITE" id="PS51471"/>
    </source>
</evidence>
<organism evidence="9 10">
    <name type="scientific">Cordyceps militaris</name>
    <name type="common">Caterpillar fungus</name>
    <name type="synonym">Clavaria militaris</name>
    <dbReference type="NCBI Taxonomy" id="73501"/>
    <lineage>
        <taxon>Eukaryota</taxon>
        <taxon>Fungi</taxon>
        <taxon>Dikarya</taxon>
        <taxon>Ascomycota</taxon>
        <taxon>Pezizomycotina</taxon>
        <taxon>Sordariomycetes</taxon>
        <taxon>Hypocreomycetidae</taxon>
        <taxon>Hypocreales</taxon>
        <taxon>Cordycipitaceae</taxon>
        <taxon>Cordyceps</taxon>
    </lineage>
</organism>
<feature type="region of interest" description="Disordered" evidence="6">
    <location>
        <begin position="47"/>
        <end position="67"/>
    </location>
</feature>
<dbReference type="InterPro" id="IPR005123">
    <property type="entry name" value="Oxoglu/Fe-dep_dioxygenase_dom"/>
</dbReference>
<dbReference type="Gene3D" id="2.60.120.620">
    <property type="entry name" value="q2cbj1_9rhob like domain"/>
    <property type="match status" value="1"/>
</dbReference>
<proteinExistence type="predicted"/>
<evidence type="ECO:0000256" key="5">
    <source>
        <dbReference type="ARBA" id="ARBA00023004"/>
    </source>
</evidence>
<evidence type="ECO:0000256" key="7">
    <source>
        <dbReference type="SAM" id="SignalP"/>
    </source>
</evidence>
<dbReference type="PROSITE" id="PS51471">
    <property type="entry name" value="FE2OG_OXY"/>
    <property type="match status" value="1"/>
</dbReference>
<dbReference type="GO" id="GO:0005506">
    <property type="term" value="F:iron ion binding"/>
    <property type="evidence" value="ECO:0007669"/>
    <property type="project" value="InterPro"/>
</dbReference>
<dbReference type="PANTHER" id="PTHR10869:SF247">
    <property type="entry name" value="FE2OG DIOXYGENASE DOMAIN-CONTAINING PROTEIN"/>
    <property type="match status" value="1"/>
</dbReference>
<dbReference type="Proteomes" id="UP000323067">
    <property type="component" value="Chromosome vii"/>
</dbReference>
<feature type="signal peptide" evidence="7">
    <location>
        <begin position="1"/>
        <end position="18"/>
    </location>
</feature>
<feature type="chain" id="PRO_5014113363" evidence="7">
    <location>
        <begin position="19"/>
        <end position="697"/>
    </location>
</feature>